<dbReference type="PANTHER" id="PTHR30288:SF0">
    <property type="entry name" value="FLAGELLAR HOOK-ASSOCIATED PROTEIN 2"/>
    <property type="match status" value="1"/>
</dbReference>
<comment type="caution">
    <text evidence="8">The sequence shown here is derived from an EMBL/GenBank/DDBJ whole genome shotgun (WGS) entry which is preliminary data.</text>
</comment>
<dbReference type="InterPro" id="IPR010809">
    <property type="entry name" value="FliD_C"/>
</dbReference>
<dbReference type="PANTHER" id="PTHR30288">
    <property type="entry name" value="FLAGELLAR CAP/ASSEMBLY PROTEIN FLID"/>
    <property type="match status" value="1"/>
</dbReference>
<evidence type="ECO:0000313" key="8">
    <source>
        <dbReference type="EMBL" id="HGG92169.1"/>
    </source>
</evidence>
<sequence length="561" mass="59614">MPIGDVTTGTTTSGQVHFSGLGSGTDFDTLIDKLVEVEQSRVKTYQTWKQSWLDKNDAFKALNSQMLTLRTSLQGMDTIGEFLKKSANSSNSSVLTATAGGDAESGTITYQVAQLAKNKTMVTSTGYASLTQDVNSLAVDAKFTYTYKGVTVSNAIPATASLRDLVNIINANPANKGVRATTVYDGSKYYLELKGMDTGEAASLVVSGATTLPGFLQGNFDVTQANQDAKLKINGWPLSNAYISRPTNVVSDVVTGLTLTLKSSGAGTVAVETDVDAVVENVRNFVTQVNTVRKMIKDLTKVDTTTKEGSLLTGNYGLQIIGTIMNNITANPGIGFDRTVDKYISLSPLGLSTDATEGSATQGQILLDEDRLRQALASDAAAVGAIFSATYAGSTDSSDISYNSYIQGISKPGTYTVNYTVAGGKLASVTIDGHPATFNSNTGVITGGAGYPEAGIVIQVNRLVNGSYSHHVNLRQGKTGELVDELADLTNAQSGPLNVLQKNYNTIADNIQKKIDNENKRITQMEQHLRDRFSRLDTLLGKYDALQNSLKSQIAQLGSSS</sequence>
<evidence type="ECO:0000256" key="4">
    <source>
        <dbReference type="ARBA" id="ARBA00023143"/>
    </source>
</evidence>
<accession>A0A7C4EIA4</accession>
<dbReference type="Pfam" id="PF02465">
    <property type="entry name" value="FliD_N"/>
    <property type="match status" value="1"/>
</dbReference>
<keyword evidence="8" id="KW-0969">Cilium</keyword>
<keyword evidence="5" id="KW-0964">Secreted</keyword>
<keyword evidence="8" id="KW-0966">Cell projection</keyword>
<keyword evidence="3" id="KW-0175">Coiled coil</keyword>
<evidence type="ECO:0000256" key="5">
    <source>
        <dbReference type="RuleBase" id="RU362066"/>
    </source>
</evidence>
<dbReference type="Pfam" id="PF07195">
    <property type="entry name" value="FliD_C"/>
    <property type="match status" value="1"/>
</dbReference>
<evidence type="ECO:0000259" key="7">
    <source>
        <dbReference type="Pfam" id="PF07195"/>
    </source>
</evidence>
<dbReference type="InterPro" id="IPR010810">
    <property type="entry name" value="Flagellin_hook_IN_motif"/>
</dbReference>
<feature type="domain" description="Flagellar hook-associated protein 2 C-terminal" evidence="7">
    <location>
        <begin position="227"/>
        <end position="544"/>
    </location>
</feature>
<dbReference type="GO" id="GO:0007155">
    <property type="term" value="P:cell adhesion"/>
    <property type="evidence" value="ECO:0007669"/>
    <property type="project" value="InterPro"/>
</dbReference>
<dbReference type="GO" id="GO:0009421">
    <property type="term" value="C:bacterial-type flagellum filament cap"/>
    <property type="evidence" value="ECO:0007669"/>
    <property type="project" value="InterPro"/>
</dbReference>
<keyword evidence="4 5" id="KW-0975">Bacterial flagellum</keyword>
<keyword evidence="8" id="KW-0282">Flagellum</keyword>
<reference evidence="8" key="1">
    <citation type="journal article" date="2020" name="mSystems">
        <title>Genome- and Community-Level Interaction Insights into Carbon Utilization and Element Cycling Functions of Hydrothermarchaeota in Hydrothermal Sediment.</title>
        <authorList>
            <person name="Zhou Z."/>
            <person name="Liu Y."/>
            <person name="Xu W."/>
            <person name="Pan J."/>
            <person name="Luo Z.H."/>
            <person name="Li M."/>
        </authorList>
    </citation>
    <scope>NUCLEOTIDE SEQUENCE [LARGE SCALE GENOMIC DNA]</scope>
    <source>
        <strain evidence="8">SpSt-413</strain>
    </source>
</reference>
<evidence type="ECO:0000259" key="6">
    <source>
        <dbReference type="Pfam" id="PF02465"/>
    </source>
</evidence>
<dbReference type="GO" id="GO:0005576">
    <property type="term" value="C:extracellular region"/>
    <property type="evidence" value="ECO:0007669"/>
    <property type="project" value="UniProtKB-SubCell"/>
</dbReference>
<feature type="domain" description="Flagellar hook-associated protein 2 N-terminal" evidence="6">
    <location>
        <begin position="23"/>
        <end position="118"/>
    </location>
</feature>
<comment type="subcellular location">
    <subcellularLocation>
        <location evidence="5">Secreted</location>
    </subcellularLocation>
    <subcellularLocation>
        <location evidence="5">Bacterial flagellum</location>
    </subcellularLocation>
</comment>
<proteinExistence type="inferred from homology"/>
<dbReference type="AlphaFoldDB" id="A0A7C4EIA4"/>
<gene>
    <name evidence="8" type="ORF">ENR59_04370</name>
</gene>
<protein>
    <recommendedName>
        <fullName evidence="5">Flagellar hook-associated protein 2</fullName>
        <shortName evidence="5">HAP2</shortName>
    </recommendedName>
    <alternativeName>
        <fullName evidence="5">Flagellar cap protein</fullName>
    </alternativeName>
</protein>
<dbReference type="InterPro" id="IPR003481">
    <property type="entry name" value="FliD_N"/>
</dbReference>
<name>A0A7C4EIA4_9BACT</name>
<dbReference type="InterPro" id="IPR040026">
    <property type="entry name" value="FliD"/>
</dbReference>
<comment type="function">
    <text evidence="5">Required for morphogenesis and for the elongation of the flagellar filament by facilitating polymerization of the flagellin monomers at the tip of growing filament. Forms a capping structure, which prevents flagellin subunits (transported through the central channel of the flagellum) from leaking out without polymerization at the distal end.</text>
</comment>
<comment type="similarity">
    <text evidence="1 5">Belongs to the FliD family.</text>
</comment>
<dbReference type="EMBL" id="DSRP01000303">
    <property type="protein sequence ID" value="HGG92169.1"/>
    <property type="molecule type" value="Genomic_DNA"/>
</dbReference>
<organism evidence="8">
    <name type="scientific">Fundidesulfovibrio putealis</name>
    <dbReference type="NCBI Taxonomy" id="270496"/>
    <lineage>
        <taxon>Bacteria</taxon>
        <taxon>Pseudomonadati</taxon>
        <taxon>Thermodesulfobacteriota</taxon>
        <taxon>Desulfovibrionia</taxon>
        <taxon>Desulfovibrionales</taxon>
        <taxon>Desulfovibrionaceae</taxon>
        <taxon>Fundidesulfovibrio</taxon>
    </lineage>
</organism>
<dbReference type="GO" id="GO:0071973">
    <property type="term" value="P:bacterial-type flagellum-dependent cell motility"/>
    <property type="evidence" value="ECO:0007669"/>
    <property type="project" value="TreeGrafter"/>
</dbReference>
<evidence type="ECO:0000256" key="2">
    <source>
        <dbReference type="ARBA" id="ARBA00011255"/>
    </source>
</evidence>
<evidence type="ECO:0000256" key="1">
    <source>
        <dbReference type="ARBA" id="ARBA00009764"/>
    </source>
</evidence>
<dbReference type="Pfam" id="PF07196">
    <property type="entry name" value="Flagellin_IN"/>
    <property type="match status" value="1"/>
</dbReference>
<dbReference type="GO" id="GO:0009424">
    <property type="term" value="C:bacterial-type flagellum hook"/>
    <property type="evidence" value="ECO:0007669"/>
    <property type="project" value="UniProtKB-UniRule"/>
</dbReference>
<evidence type="ECO:0000256" key="3">
    <source>
        <dbReference type="ARBA" id="ARBA00023054"/>
    </source>
</evidence>
<comment type="subunit">
    <text evidence="2 5">Homopentamer.</text>
</comment>